<dbReference type="Gene3D" id="3.90.550.10">
    <property type="entry name" value="Spore Coat Polysaccharide Biosynthesis Protein SpsA, Chain A"/>
    <property type="match status" value="2"/>
</dbReference>
<dbReference type="PANTHER" id="PTHR48261">
    <property type="entry name" value="ACETYLGLUCOSAMINYLTRANSFERASE"/>
    <property type="match status" value="1"/>
</dbReference>
<dbReference type="Pfam" id="PF09258">
    <property type="entry name" value="Glyco_transf_64"/>
    <property type="match status" value="2"/>
</dbReference>
<evidence type="ECO:0000256" key="1">
    <source>
        <dbReference type="ARBA" id="ARBA00004370"/>
    </source>
</evidence>
<accession>A0A2X0MLP3</accession>
<evidence type="ECO:0000256" key="2">
    <source>
        <dbReference type="ARBA" id="ARBA00022679"/>
    </source>
</evidence>
<dbReference type="InterPro" id="IPR015338">
    <property type="entry name" value="GT64_dom"/>
</dbReference>
<proteinExistence type="predicted"/>
<dbReference type="GO" id="GO:0016020">
    <property type="term" value="C:membrane"/>
    <property type="evidence" value="ECO:0007669"/>
    <property type="project" value="UniProtKB-SubCell"/>
</dbReference>
<evidence type="ECO:0000313" key="8">
    <source>
        <dbReference type="EMBL" id="SCZ93154.1"/>
    </source>
</evidence>
<keyword evidence="3" id="KW-0472">Membrane</keyword>
<name>A0A2X0MLP3_9BASI</name>
<feature type="domain" description="Glycosyl transferase 64" evidence="7">
    <location>
        <begin position="54"/>
        <end position="253"/>
    </location>
</feature>
<dbReference type="InterPro" id="IPR029044">
    <property type="entry name" value="Nucleotide-diphossugar_trans"/>
</dbReference>
<evidence type="ECO:0000259" key="7">
    <source>
        <dbReference type="Pfam" id="PF09258"/>
    </source>
</evidence>
<feature type="signal peptide" evidence="6">
    <location>
        <begin position="1"/>
        <end position="29"/>
    </location>
</feature>
<reference evidence="9" key="1">
    <citation type="submission" date="2016-10" db="EMBL/GenBank/DDBJ databases">
        <authorList>
            <person name="Jeantristanb JTB J.-T."/>
            <person name="Ricardo R."/>
        </authorList>
    </citation>
    <scope>NUCLEOTIDE SEQUENCE [LARGE SCALE GENOMIC DNA]</scope>
</reference>
<dbReference type="EMBL" id="FMWP01000047">
    <property type="protein sequence ID" value="SCZ93154.1"/>
    <property type="molecule type" value="Genomic_DNA"/>
</dbReference>
<sequence length="477" mass="55077">MLLCCIKAWGRWSIYSLLFSLSILTAVSARNEDDLLSFFDRLPPSKPRPIDEGFTMIIATYQRDEILHSLLVYLTRNPPHSLRHLVIVWQNVGVPLPEFLQPSGIKSLVAPILRDRINVVVRASKVNSMNERFRPLLDWDQEIPTEDVMIFDDDLVLPWTTIEWGYQRFLENQERIVGFTGRDYIAPHDKLLTGVDEEAENDPSEGSPIDYNAQPTRTYSMVLSNAAFMKKKWLEHYWQGTQEYRMLRNYVDEGEWGIRHILLRTGGVTFIRFRTPPSPVFNCDDILINFVVSNLTRRAPLLLKSQVPLRSIPSKGLWNRAFDDDDEEEPASTHGASERPKIDHFTQRALCLSHYFSVFSKYDTPASDFSRSTIPSYYPLLRCDYSISKKIEDEARTIKPMEQWDEPAWALDKRDWKQTAFEREENRRLAEALESMSEQEVQDWLHSLEDGEAGDTDGAAARGDADESVAAEVHDEL</sequence>
<dbReference type="InterPro" id="IPR004263">
    <property type="entry name" value="Exostosin"/>
</dbReference>
<feature type="domain" description="Glycosyl transferase 64" evidence="7">
    <location>
        <begin position="281"/>
        <end position="361"/>
    </location>
</feature>
<organism evidence="8 9">
    <name type="scientific">Microbotryum saponariae</name>
    <dbReference type="NCBI Taxonomy" id="289078"/>
    <lineage>
        <taxon>Eukaryota</taxon>
        <taxon>Fungi</taxon>
        <taxon>Dikarya</taxon>
        <taxon>Basidiomycota</taxon>
        <taxon>Pucciniomycotina</taxon>
        <taxon>Microbotryomycetes</taxon>
        <taxon>Microbotryales</taxon>
        <taxon>Microbotryaceae</taxon>
        <taxon>Microbotryum</taxon>
    </lineage>
</organism>
<dbReference type="PANTHER" id="PTHR48261:SF2">
    <property type="entry name" value="ACETYLGLUCOSAMINYLTRANSFERASE"/>
    <property type="match status" value="1"/>
</dbReference>
<evidence type="ECO:0000256" key="3">
    <source>
        <dbReference type="ARBA" id="ARBA00023136"/>
    </source>
</evidence>
<dbReference type="STRING" id="289078.A0A2X0MLP3"/>
<dbReference type="GO" id="GO:0016757">
    <property type="term" value="F:glycosyltransferase activity"/>
    <property type="evidence" value="ECO:0007669"/>
    <property type="project" value="InterPro"/>
</dbReference>
<keyword evidence="6" id="KW-0732">Signal</keyword>
<gene>
    <name evidence="8" type="ORF">BZ3500_MVSOF-1268-A1-R1_CHR6-2G08494</name>
</gene>
<feature type="chain" id="PRO_5030060367" evidence="6">
    <location>
        <begin position="30"/>
        <end position="477"/>
    </location>
</feature>
<keyword evidence="2" id="KW-0808">Transferase</keyword>
<evidence type="ECO:0000313" key="9">
    <source>
        <dbReference type="Proteomes" id="UP000249723"/>
    </source>
</evidence>
<keyword evidence="9" id="KW-1185">Reference proteome</keyword>
<dbReference type="AlphaFoldDB" id="A0A2X0MLP3"/>
<dbReference type="Proteomes" id="UP000249723">
    <property type="component" value="Unassembled WGS sequence"/>
</dbReference>
<protein>
    <submittedName>
        <fullName evidence="8">BZ3500_MvSof-1268-A1-R1_Chr6-2g08494 protein</fullName>
    </submittedName>
</protein>
<keyword evidence="4" id="KW-1015">Disulfide bond</keyword>
<comment type="subcellular location">
    <subcellularLocation>
        <location evidence="1">Membrane</location>
    </subcellularLocation>
</comment>
<feature type="region of interest" description="Disordered" evidence="5">
    <location>
        <begin position="445"/>
        <end position="477"/>
    </location>
</feature>
<dbReference type="OrthoDB" id="1733656at2759"/>
<evidence type="ECO:0000256" key="4">
    <source>
        <dbReference type="ARBA" id="ARBA00023157"/>
    </source>
</evidence>
<evidence type="ECO:0000256" key="6">
    <source>
        <dbReference type="SAM" id="SignalP"/>
    </source>
</evidence>
<evidence type="ECO:0000256" key="5">
    <source>
        <dbReference type="SAM" id="MobiDB-lite"/>
    </source>
</evidence>
<dbReference type="SUPFAM" id="SSF53448">
    <property type="entry name" value="Nucleotide-diphospho-sugar transferases"/>
    <property type="match status" value="1"/>
</dbReference>